<evidence type="ECO:0000259" key="1">
    <source>
        <dbReference type="Pfam" id="PF07883"/>
    </source>
</evidence>
<dbReference type="Pfam" id="PF07883">
    <property type="entry name" value="Cupin_2"/>
    <property type="match status" value="1"/>
</dbReference>
<dbReference type="SUPFAM" id="SSF51182">
    <property type="entry name" value="RmlC-like cupins"/>
    <property type="match status" value="1"/>
</dbReference>
<dbReference type="Proteomes" id="UP000005839">
    <property type="component" value="Unassembled WGS sequence"/>
</dbReference>
<comment type="caution">
    <text evidence="2">The sequence shown here is derived from an EMBL/GenBank/DDBJ whole genome shotgun (WGS) entry which is preliminary data.</text>
</comment>
<gene>
    <name evidence="2" type="ORF">KT99_20294</name>
</gene>
<proteinExistence type="predicted"/>
<evidence type="ECO:0000313" key="2">
    <source>
        <dbReference type="EMBL" id="EDQ02177.1"/>
    </source>
</evidence>
<dbReference type="InterPro" id="IPR011051">
    <property type="entry name" value="RmlC_Cupin_sf"/>
</dbReference>
<reference evidence="2 3" key="1">
    <citation type="submission" date="2007-10" db="EMBL/GenBank/DDBJ databases">
        <authorList>
            <person name="Yayanos A."/>
            <person name="Ferriera S."/>
            <person name="Johnson J."/>
            <person name="Kravitz S."/>
            <person name="Halpern A."/>
            <person name="Remington K."/>
            <person name="Beeson K."/>
            <person name="Tran B."/>
            <person name="Rogers Y.-H."/>
            <person name="Friedman R."/>
            <person name="Venter J.C."/>
        </authorList>
    </citation>
    <scope>NUCLEOTIDE SEQUENCE [LARGE SCALE GENOMIC DNA]</scope>
    <source>
        <strain evidence="2 3">KT99</strain>
    </source>
</reference>
<protein>
    <submittedName>
        <fullName evidence="2">Arginine repressor</fullName>
    </submittedName>
</protein>
<sequence>MLIDGEPHPFKKGDYICFNADTGIAHTLRNDSDKEFVFLVIGNRDKHDVVVYPENNKVLVRAVDESYAKRLTNYWDADTKD</sequence>
<accession>A9D0V6</accession>
<name>A9D0V6_9GAMM</name>
<dbReference type="RefSeq" id="WP_005497136.1">
    <property type="nucleotide sequence ID" value="NZ_ABIC01000005.1"/>
</dbReference>
<feature type="domain" description="Cupin type-2" evidence="1">
    <location>
        <begin position="3"/>
        <end position="41"/>
    </location>
</feature>
<dbReference type="Gene3D" id="2.60.120.10">
    <property type="entry name" value="Jelly Rolls"/>
    <property type="match status" value="1"/>
</dbReference>
<keyword evidence="3" id="KW-1185">Reference proteome</keyword>
<dbReference type="AlphaFoldDB" id="A9D0V6"/>
<organism evidence="2 3">
    <name type="scientific">Shewanella benthica KT99</name>
    <dbReference type="NCBI Taxonomy" id="314608"/>
    <lineage>
        <taxon>Bacteria</taxon>
        <taxon>Pseudomonadati</taxon>
        <taxon>Pseudomonadota</taxon>
        <taxon>Gammaproteobacteria</taxon>
        <taxon>Alteromonadales</taxon>
        <taxon>Shewanellaceae</taxon>
        <taxon>Shewanella</taxon>
    </lineage>
</organism>
<evidence type="ECO:0000313" key="3">
    <source>
        <dbReference type="Proteomes" id="UP000005839"/>
    </source>
</evidence>
<dbReference type="InterPro" id="IPR014710">
    <property type="entry name" value="RmlC-like_jellyroll"/>
</dbReference>
<dbReference type="EMBL" id="ABIC01000005">
    <property type="protein sequence ID" value="EDQ02177.1"/>
    <property type="molecule type" value="Genomic_DNA"/>
</dbReference>
<dbReference type="InterPro" id="IPR013096">
    <property type="entry name" value="Cupin_2"/>
</dbReference>